<dbReference type="Pfam" id="PF22608">
    <property type="entry name" value="DNAX_ATPase_lid"/>
    <property type="match status" value="1"/>
</dbReference>
<dbReference type="GO" id="GO:0006281">
    <property type="term" value="P:DNA repair"/>
    <property type="evidence" value="ECO:0007669"/>
    <property type="project" value="TreeGrafter"/>
</dbReference>
<dbReference type="SMART" id="SM00382">
    <property type="entry name" value="AAA"/>
    <property type="match status" value="1"/>
</dbReference>
<organism evidence="12 13">
    <name type="scientific">Adiantum capillus-veneris</name>
    <name type="common">Maidenhair fern</name>
    <dbReference type="NCBI Taxonomy" id="13818"/>
    <lineage>
        <taxon>Eukaryota</taxon>
        <taxon>Viridiplantae</taxon>
        <taxon>Streptophyta</taxon>
        <taxon>Embryophyta</taxon>
        <taxon>Tracheophyta</taxon>
        <taxon>Polypodiopsida</taxon>
        <taxon>Polypodiidae</taxon>
        <taxon>Polypodiales</taxon>
        <taxon>Pteridineae</taxon>
        <taxon>Pteridaceae</taxon>
        <taxon>Vittarioideae</taxon>
        <taxon>Adiantum</taxon>
    </lineage>
</organism>
<feature type="compositionally biased region" description="Low complexity" evidence="10">
    <location>
        <begin position="640"/>
        <end position="650"/>
    </location>
</feature>
<sequence length="1069" mass="117677">MDKLSERRGIATGTEAPNYKSHLKLQSSGFLKVGSRRSVLSKQHSEFPSPLVLSPYEDIECAGRSFTLEEPLQKEEDLKTEVEANRKYNLGGKVKLQSHQEKHGGRQNACFTGIIKDWKLQNQLISSSSTSKRTSQGSFLGAWEFSSSDEIDILDHQRNTHSLPCSSLARQHQRDILINSAKRSSKLQKDSSDNSRDGLFMSSLVGLQLTSPVRCLPCVTNDGSSFAGESMMASCTLNDKISHFVKEVGVVVESSLADQRSLTSGMELTVVTEQPSQSLSQKYQPKLFEEIVGQELVVQALSSAILKGKIAPVYLFHGSRGTGKTSTARIVAAALNCCMHDVERRPCTLCSQCKALALGKSSGVREVDAASHSGSNSVCALVQRMLTTPSNSRYKVFIIDECHMLTDETWNALLNFLEEPPADFVFILVTTYLDTLPCTASSRCQRFNFIKIKYSAIVKRLTKLVTSEELDVEHGVLDLIASRSDGSLRDAEMRLDQLSLSGQAITSSAVLNLVGPVSDERLLNLLDLALGSDTRRTVQKAKELVESGVEPLDLITRLAKLITDILAGGHKTATRNSDQFLVRHLRSNEGLEGLSVALRILLKAEKQVKAVHHNRMAWLTAALLQLGSYQHPRFLLSSSTSATTSPTVQSGSGNTKWSVQKGRHLTKWANTKSILNKMSPHSDHGNWATTFKPKGRLGKPNLEARIHPTFYPFFEDATGGGLVDSSEAGSSPYSSKGSERRTGFFGPGNLGNLWINILKGCKSLPLRHLLSHGKLLAVCFSTVEAMVHLEFKDPEQKSRAERYRKVIANTCKKKLGLAVNVKISLASQPTNKEPLASPLPLLADRGQEDQVCPERFVDTFGSEQNALAKLSRNQVGTLLHSQNQSDKRVMELDYPAYNLPFYNASVSSLSVQTQDKAPPSGCDLDFIRLDAVLSQEKHGMNWDGRSDSLVVAKVGHWRGSPGQQKHTRNSRFPEGVETQGISMLTSAVGEHAERPLSGFVLPNFENENGSRVEGCKQESRGPKARCKYKKLLCCRVPVEEEKPLKQSVTAWSYWWHCTTVAGDGLLESP</sequence>
<feature type="region of interest" description="Disordered" evidence="10">
    <location>
        <begin position="640"/>
        <end position="659"/>
    </location>
</feature>
<evidence type="ECO:0000313" key="13">
    <source>
        <dbReference type="Proteomes" id="UP000886520"/>
    </source>
</evidence>
<evidence type="ECO:0000256" key="9">
    <source>
        <dbReference type="ARBA" id="ARBA00049244"/>
    </source>
</evidence>
<dbReference type="InterPro" id="IPR003593">
    <property type="entry name" value="AAA+_ATPase"/>
</dbReference>
<keyword evidence="13" id="KW-1185">Reference proteome</keyword>
<dbReference type="AlphaFoldDB" id="A0A9D4U5M1"/>
<evidence type="ECO:0000256" key="3">
    <source>
        <dbReference type="ARBA" id="ARBA00022528"/>
    </source>
</evidence>
<dbReference type="GO" id="GO:0046872">
    <property type="term" value="F:metal ion binding"/>
    <property type="evidence" value="ECO:0007669"/>
    <property type="project" value="UniProtKB-KW"/>
</dbReference>
<feature type="domain" description="AAA+ ATPase" evidence="11">
    <location>
        <begin position="310"/>
        <end position="453"/>
    </location>
</feature>
<dbReference type="InterPro" id="IPR045085">
    <property type="entry name" value="HLD_clamp_pol_III_gamma_tau"/>
</dbReference>
<evidence type="ECO:0000256" key="8">
    <source>
        <dbReference type="ARBA" id="ARBA00022932"/>
    </source>
</evidence>
<dbReference type="GO" id="GO:0009360">
    <property type="term" value="C:DNA polymerase III complex"/>
    <property type="evidence" value="ECO:0007669"/>
    <property type="project" value="InterPro"/>
</dbReference>
<comment type="caution">
    <text evidence="12">The sequence shown here is derived from an EMBL/GenBank/DDBJ whole genome shotgun (WGS) entry which is preliminary data.</text>
</comment>
<keyword evidence="3" id="KW-0934">Plastid</keyword>
<evidence type="ECO:0000256" key="10">
    <source>
        <dbReference type="SAM" id="MobiDB-lite"/>
    </source>
</evidence>
<keyword evidence="3" id="KW-0150">Chloroplast</keyword>
<evidence type="ECO:0000256" key="1">
    <source>
        <dbReference type="ARBA" id="ARBA00006360"/>
    </source>
</evidence>
<evidence type="ECO:0000256" key="7">
    <source>
        <dbReference type="ARBA" id="ARBA00022840"/>
    </source>
</evidence>
<dbReference type="NCBIfam" id="TIGR02397">
    <property type="entry name" value="dnaX_nterm"/>
    <property type="match status" value="1"/>
</dbReference>
<gene>
    <name evidence="12" type="ORF">GOP47_0022329</name>
</gene>
<dbReference type="PANTHER" id="PTHR11669">
    <property type="entry name" value="REPLICATION FACTOR C / DNA POLYMERASE III GAMMA-TAU SUBUNIT"/>
    <property type="match status" value="1"/>
</dbReference>
<dbReference type="FunFam" id="3.40.50.300:FF:000014">
    <property type="entry name" value="DNA polymerase III subunit gamma/tau"/>
    <property type="match status" value="1"/>
</dbReference>
<keyword evidence="5" id="KW-0547">Nucleotide-binding</keyword>
<dbReference type="PANTHER" id="PTHR11669:SF0">
    <property type="entry name" value="PROTEIN STICHEL-LIKE 2"/>
    <property type="match status" value="1"/>
</dbReference>
<evidence type="ECO:0000256" key="6">
    <source>
        <dbReference type="ARBA" id="ARBA00022833"/>
    </source>
</evidence>
<dbReference type="FunFam" id="1.10.8.60:FF:000013">
    <property type="entry name" value="DNA polymerase III subunit gamma/tau"/>
    <property type="match status" value="1"/>
</dbReference>
<dbReference type="GO" id="GO:0006261">
    <property type="term" value="P:DNA-templated DNA replication"/>
    <property type="evidence" value="ECO:0007669"/>
    <property type="project" value="TreeGrafter"/>
</dbReference>
<keyword evidence="8" id="KW-0239">DNA-directed DNA polymerase</keyword>
<dbReference type="GO" id="GO:0003887">
    <property type="term" value="F:DNA-directed DNA polymerase activity"/>
    <property type="evidence" value="ECO:0007669"/>
    <property type="project" value="UniProtKB-KW"/>
</dbReference>
<name>A0A9D4U5M1_ADICA</name>
<comment type="similarity">
    <text evidence="1">Belongs to the DnaX/STICHEL family.</text>
</comment>
<dbReference type="EC" id="2.7.7.7" evidence="2"/>
<dbReference type="SUPFAM" id="SSF52540">
    <property type="entry name" value="P-loop containing nucleoside triphosphate hydrolases"/>
    <property type="match status" value="1"/>
</dbReference>
<dbReference type="InterPro" id="IPR050238">
    <property type="entry name" value="DNA_Rep/Repair_Clamp_Loader"/>
</dbReference>
<dbReference type="GO" id="GO:0003689">
    <property type="term" value="F:DNA clamp loader activity"/>
    <property type="evidence" value="ECO:0007669"/>
    <property type="project" value="TreeGrafter"/>
</dbReference>
<evidence type="ECO:0000313" key="12">
    <source>
        <dbReference type="EMBL" id="KAI5061790.1"/>
    </source>
</evidence>
<dbReference type="Pfam" id="PF23007">
    <property type="entry name" value="DnaA_N-like_STI"/>
    <property type="match status" value="1"/>
</dbReference>
<dbReference type="OrthoDB" id="1911163at2759"/>
<dbReference type="Proteomes" id="UP000886520">
    <property type="component" value="Chromosome 22"/>
</dbReference>
<dbReference type="InterPro" id="IPR012763">
    <property type="entry name" value="DNA_pol_III_sug/sutau_N"/>
</dbReference>
<reference evidence="12" key="1">
    <citation type="submission" date="2021-01" db="EMBL/GenBank/DDBJ databases">
        <title>Adiantum capillus-veneris genome.</title>
        <authorList>
            <person name="Fang Y."/>
            <person name="Liao Q."/>
        </authorList>
    </citation>
    <scope>NUCLEOTIDE SEQUENCE</scope>
    <source>
        <strain evidence="12">H3</strain>
        <tissue evidence="12">Leaf</tissue>
    </source>
</reference>
<keyword evidence="7" id="KW-0067">ATP-binding</keyword>
<keyword evidence="8" id="KW-0808">Transferase</keyword>
<dbReference type="EMBL" id="JABFUD020000022">
    <property type="protein sequence ID" value="KAI5061790.1"/>
    <property type="molecule type" value="Genomic_DNA"/>
</dbReference>
<evidence type="ECO:0000259" key="11">
    <source>
        <dbReference type="SMART" id="SM00382"/>
    </source>
</evidence>
<dbReference type="CDD" id="cd00009">
    <property type="entry name" value="AAA"/>
    <property type="match status" value="1"/>
</dbReference>
<protein>
    <recommendedName>
        <fullName evidence="2">DNA-directed DNA polymerase</fullName>
        <ecNumber evidence="2">2.7.7.7</ecNumber>
    </recommendedName>
</protein>
<dbReference type="CDD" id="cd18137">
    <property type="entry name" value="HLD_clamp_pol_III_gamma_tau"/>
    <property type="match status" value="1"/>
</dbReference>
<comment type="catalytic activity">
    <reaction evidence="9">
        <text>DNA(n) + a 2'-deoxyribonucleoside 5'-triphosphate = DNA(n+1) + diphosphate</text>
        <dbReference type="Rhea" id="RHEA:22508"/>
        <dbReference type="Rhea" id="RHEA-COMP:17339"/>
        <dbReference type="Rhea" id="RHEA-COMP:17340"/>
        <dbReference type="ChEBI" id="CHEBI:33019"/>
        <dbReference type="ChEBI" id="CHEBI:61560"/>
        <dbReference type="ChEBI" id="CHEBI:173112"/>
        <dbReference type="EC" id="2.7.7.7"/>
    </reaction>
</comment>
<dbReference type="Pfam" id="PF13177">
    <property type="entry name" value="DNA_pol3_delta2"/>
    <property type="match status" value="1"/>
</dbReference>
<evidence type="ECO:0000256" key="2">
    <source>
        <dbReference type="ARBA" id="ARBA00012417"/>
    </source>
</evidence>
<dbReference type="Gene3D" id="3.40.50.300">
    <property type="entry name" value="P-loop containing nucleotide triphosphate hydrolases"/>
    <property type="match status" value="1"/>
</dbReference>
<keyword evidence="8" id="KW-0548">Nucleotidyltransferase</keyword>
<proteinExistence type="inferred from homology"/>
<keyword evidence="6" id="KW-0862">Zinc</keyword>
<keyword evidence="4" id="KW-0479">Metal-binding</keyword>
<dbReference type="GO" id="GO:0005524">
    <property type="term" value="F:ATP binding"/>
    <property type="evidence" value="ECO:0007669"/>
    <property type="project" value="UniProtKB-KW"/>
</dbReference>
<dbReference type="InterPro" id="IPR027417">
    <property type="entry name" value="P-loop_NTPase"/>
</dbReference>
<dbReference type="GO" id="GO:0005663">
    <property type="term" value="C:DNA replication factor C complex"/>
    <property type="evidence" value="ECO:0007669"/>
    <property type="project" value="TreeGrafter"/>
</dbReference>
<evidence type="ECO:0000256" key="5">
    <source>
        <dbReference type="ARBA" id="ARBA00022741"/>
    </source>
</evidence>
<dbReference type="Gene3D" id="1.10.8.60">
    <property type="match status" value="1"/>
</dbReference>
<evidence type="ECO:0000256" key="4">
    <source>
        <dbReference type="ARBA" id="ARBA00022723"/>
    </source>
</evidence>
<dbReference type="InterPro" id="IPR054506">
    <property type="entry name" value="DnaA_N-like_STI"/>
</dbReference>
<accession>A0A9D4U5M1</accession>